<sequence length="97" mass="10317">MLSAPLWIRPRISRTIALSCGAAGGVWAAADAVISARTEATAIAWSRRFSGGVDAARGARRDSAPGAHWWKTERFIGSFTKVEDWETALAFVTAGAP</sequence>
<dbReference type="EMBL" id="BAABFO010000001">
    <property type="protein sequence ID" value="GAA4322183.1"/>
    <property type="molecule type" value="Genomic_DNA"/>
</dbReference>
<keyword evidence="3" id="KW-1185">Reference proteome</keyword>
<proteinExistence type="predicted"/>
<reference evidence="3" key="1">
    <citation type="journal article" date="2019" name="Int. J. Syst. Evol. Microbiol.">
        <title>The Global Catalogue of Microorganisms (GCM) 10K type strain sequencing project: providing services to taxonomists for standard genome sequencing and annotation.</title>
        <authorList>
            <consortium name="The Broad Institute Genomics Platform"/>
            <consortium name="The Broad Institute Genome Sequencing Center for Infectious Disease"/>
            <person name="Wu L."/>
            <person name="Ma J."/>
        </authorList>
    </citation>
    <scope>NUCLEOTIDE SEQUENCE [LARGE SCALE GENOMIC DNA]</scope>
    <source>
        <strain evidence="3">JCM 17666</strain>
    </source>
</reference>
<evidence type="ECO:0000313" key="2">
    <source>
        <dbReference type="EMBL" id="GAA4322183.1"/>
    </source>
</evidence>
<feature type="signal peptide" evidence="1">
    <location>
        <begin position="1"/>
        <end position="28"/>
    </location>
</feature>
<organism evidence="2 3">
    <name type="scientific">Pigmentiphaga soli</name>
    <dbReference type="NCBI Taxonomy" id="1007095"/>
    <lineage>
        <taxon>Bacteria</taxon>
        <taxon>Pseudomonadati</taxon>
        <taxon>Pseudomonadota</taxon>
        <taxon>Betaproteobacteria</taxon>
        <taxon>Burkholderiales</taxon>
        <taxon>Alcaligenaceae</taxon>
        <taxon>Pigmentiphaga</taxon>
    </lineage>
</organism>
<protein>
    <submittedName>
        <fullName evidence="2">Uncharacterized protein</fullName>
    </submittedName>
</protein>
<name>A0ABP8GDB7_9BURK</name>
<keyword evidence="1" id="KW-0732">Signal</keyword>
<evidence type="ECO:0000256" key="1">
    <source>
        <dbReference type="SAM" id="SignalP"/>
    </source>
</evidence>
<feature type="chain" id="PRO_5046376376" evidence="1">
    <location>
        <begin position="29"/>
        <end position="97"/>
    </location>
</feature>
<accession>A0ABP8GDB7</accession>
<comment type="caution">
    <text evidence="2">The sequence shown here is derived from an EMBL/GenBank/DDBJ whole genome shotgun (WGS) entry which is preliminary data.</text>
</comment>
<evidence type="ECO:0000313" key="3">
    <source>
        <dbReference type="Proteomes" id="UP001501671"/>
    </source>
</evidence>
<gene>
    <name evidence="2" type="ORF">GCM10023144_01960</name>
</gene>
<dbReference type="Proteomes" id="UP001501671">
    <property type="component" value="Unassembled WGS sequence"/>
</dbReference>